<dbReference type="Proteomes" id="UP000295418">
    <property type="component" value="Unassembled WGS sequence"/>
</dbReference>
<feature type="transmembrane region" description="Helical" evidence="7">
    <location>
        <begin position="196"/>
        <end position="215"/>
    </location>
</feature>
<feature type="transmembrane region" description="Helical" evidence="7">
    <location>
        <begin position="315"/>
        <end position="336"/>
    </location>
</feature>
<keyword evidence="3" id="KW-0813">Transport</keyword>
<dbReference type="Pfam" id="PF00860">
    <property type="entry name" value="Xan_ur_permease"/>
    <property type="match status" value="1"/>
</dbReference>
<dbReference type="PANTHER" id="PTHR43337">
    <property type="entry name" value="XANTHINE/URACIL PERMEASE C887.17-RELATED"/>
    <property type="match status" value="1"/>
</dbReference>
<name>A0A4R4EJ58_9BACL</name>
<feature type="transmembrane region" description="Helical" evidence="7">
    <location>
        <begin position="133"/>
        <end position="150"/>
    </location>
</feature>
<dbReference type="PANTHER" id="PTHR43337:SF2">
    <property type="entry name" value="XANTHINE_URACIL PERMEASE"/>
    <property type="match status" value="1"/>
</dbReference>
<proteinExistence type="inferred from homology"/>
<protein>
    <submittedName>
        <fullName evidence="8">NCS2 family permease</fullName>
    </submittedName>
</protein>
<feature type="transmembrane region" description="Helical" evidence="7">
    <location>
        <begin position="243"/>
        <end position="264"/>
    </location>
</feature>
<feature type="transmembrane region" description="Helical" evidence="7">
    <location>
        <begin position="47"/>
        <end position="69"/>
    </location>
</feature>
<sequence>MSEQVNRLKESGLRFNVKRELLAGIISFFTIVYIIAVNSSILEDAGIPLEAGIIATALASFVGCLLMGLWAKTPIIVVPGMGINALFTYTVVQSMGLTWQEALGAVFVSGVLFVVIAFTPLAQTISRAIPDSLKEATTIGIGLFLAFIGMQKGGIVVASEKTFVALGDFASTSTLLTLLTLLIALILFIRNVPGNFLITIAVGTLLAIGFGQVSLSETSGSHASLQSYLEVFGALSFGNITSVAFWIASFTLTLVIVFENIGLIHGHLNMVGKPDKFNRSLQANAISVVTTSIFGTSPTVATVESAAGITAGGRGGLTAITTGILFLISIFCIPIIKLIPDSAVSPILIIVGGLMIAGIQRINFSDASEGIPAFLIVASIPLTYSIVDGMGFGFIAYVVMKLAQGKTKEVSFPLYLIAGLFLVNFVFHVIN</sequence>
<feature type="transmembrane region" description="Helical" evidence="7">
    <location>
        <begin position="102"/>
        <end position="121"/>
    </location>
</feature>
<feature type="transmembrane region" description="Helical" evidence="7">
    <location>
        <begin position="412"/>
        <end position="430"/>
    </location>
</feature>
<evidence type="ECO:0000256" key="5">
    <source>
        <dbReference type="ARBA" id="ARBA00022989"/>
    </source>
</evidence>
<dbReference type="EMBL" id="SKFG01000002">
    <property type="protein sequence ID" value="TCZ80216.1"/>
    <property type="molecule type" value="Genomic_DNA"/>
</dbReference>
<evidence type="ECO:0000313" key="9">
    <source>
        <dbReference type="Proteomes" id="UP000295418"/>
    </source>
</evidence>
<dbReference type="InterPro" id="IPR045018">
    <property type="entry name" value="Azg-like"/>
</dbReference>
<reference evidence="8 9" key="1">
    <citation type="submission" date="2019-03" db="EMBL/GenBank/DDBJ databases">
        <authorList>
            <person name="Kim M.K.M."/>
        </authorList>
    </citation>
    <scope>NUCLEOTIDE SEQUENCE [LARGE SCALE GENOMIC DNA]</scope>
    <source>
        <strain evidence="8 9">18JY21-1</strain>
    </source>
</reference>
<gene>
    <name evidence="8" type="ORF">E0485_05055</name>
</gene>
<dbReference type="GO" id="GO:0005345">
    <property type="term" value="F:purine nucleobase transmembrane transporter activity"/>
    <property type="evidence" value="ECO:0007669"/>
    <property type="project" value="TreeGrafter"/>
</dbReference>
<keyword evidence="6 7" id="KW-0472">Membrane</keyword>
<dbReference type="InterPro" id="IPR006043">
    <property type="entry name" value="NCS2"/>
</dbReference>
<dbReference type="OrthoDB" id="9808458at2"/>
<dbReference type="GO" id="GO:0005886">
    <property type="term" value="C:plasma membrane"/>
    <property type="evidence" value="ECO:0007669"/>
    <property type="project" value="TreeGrafter"/>
</dbReference>
<keyword evidence="4 7" id="KW-0812">Transmembrane</keyword>
<feature type="transmembrane region" description="Helical" evidence="7">
    <location>
        <begin position="21"/>
        <end position="41"/>
    </location>
</feature>
<accession>A0A4R4EJ58</accession>
<evidence type="ECO:0000256" key="1">
    <source>
        <dbReference type="ARBA" id="ARBA00004141"/>
    </source>
</evidence>
<dbReference type="RefSeq" id="WP_132416862.1">
    <property type="nucleotide sequence ID" value="NZ_SKFG01000002.1"/>
</dbReference>
<feature type="transmembrane region" description="Helical" evidence="7">
    <location>
        <begin position="170"/>
        <end position="189"/>
    </location>
</feature>
<evidence type="ECO:0000256" key="6">
    <source>
        <dbReference type="ARBA" id="ARBA00023136"/>
    </source>
</evidence>
<feature type="transmembrane region" description="Helical" evidence="7">
    <location>
        <begin position="374"/>
        <end position="400"/>
    </location>
</feature>
<evidence type="ECO:0000256" key="7">
    <source>
        <dbReference type="SAM" id="Phobius"/>
    </source>
</evidence>
<comment type="caution">
    <text evidence="8">The sequence shown here is derived from an EMBL/GenBank/DDBJ whole genome shotgun (WGS) entry which is preliminary data.</text>
</comment>
<evidence type="ECO:0000313" key="8">
    <source>
        <dbReference type="EMBL" id="TCZ80216.1"/>
    </source>
</evidence>
<comment type="similarity">
    <text evidence="2">Belongs to the nucleobase:cation symporter-2 (NCS2) (TC 2.A.40) family. Azg-like subfamily.</text>
</comment>
<dbReference type="AlphaFoldDB" id="A0A4R4EJ58"/>
<feature type="transmembrane region" description="Helical" evidence="7">
    <location>
        <begin position="343"/>
        <end position="362"/>
    </location>
</feature>
<keyword evidence="5 7" id="KW-1133">Transmembrane helix</keyword>
<organism evidence="8 9">
    <name type="scientific">Paenibacillus albiflavus</name>
    <dbReference type="NCBI Taxonomy" id="2545760"/>
    <lineage>
        <taxon>Bacteria</taxon>
        <taxon>Bacillati</taxon>
        <taxon>Bacillota</taxon>
        <taxon>Bacilli</taxon>
        <taxon>Bacillales</taxon>
        <taxon>Paenibacillaceae</taxon>
        <taxon>Paenibacillus</taxon>
    </lineage>
</organism>
<evidence type="ECO:0000256" key="2">
    <source>
        <dbReference type="ARBA" id="ARBA00005697"/>
    </source>
</evidence>
<evidence type="ECO:0000256" key="3">
    <source>
        <dbReference type="ARBA" id="ARBA00022448"/>
    </source>
</evidence>
<feature type="transmembrane region" description="Helical" evidence="7">
    <location>
        <begin position="285"/>
        <end position="303"/>
    </location>
</feature>
<keyword evidence="9" id="KW-1185">Reference proteome</keyword>
<comment type="subcellular location">
    <subcellularLocation>
        <location evidence="1">Membrane</location>
        <topology evidence="1">Multi-pass membrane protein</topology>
    </subcellularLocation>
</comment>
<evidence type="ECO:0000256" key="4">
    <source>
        <dbReference type="ARBA" id="ARBA00022692"/>
    </source>
</evidence>
<feature type="transmembrane region" description="Helical" evidence="7">
    <location>
        <begin position="76"/>
        <end position="96"/>
    </location>
</feature>